<name>A0A9J6RQN7_9GAMM</name>
<protein>
    <submittedName>
        <fullName evidence="5">Polysaccharide biosynthesis/export family protein</fullName>
    </submittedName>
</protein>
<feature type="chain" id="PRO_5039902313" evidence="2">
    <location>
        <begin position="19"/>
        <end position="203"/>
    </location>
</feature>
<dbReference type="InterPro" id="IPR019554">
    <property type="entry name" value="Soluble_ligand-bd"/>
</dbReference>
<keyword evidence="6" id="KW-1185">Reference proteome</keyword>
<evidence type="ECO:0000259" key="3">
    <source>
        <dbReference type="Pfam" id="PF02563"/>
    </source>
</evidence>
<proteinExistence type="predicted"/>
<dbReference type="InterPro" id="IPR017477">
    <property type="entry name" value="PEP-CTERM_polysacc_export"/>
</dbReference>
<dbReference type="RefSeq" id="WP_258332703.1">
    <property type="nucleotide sequence ID" value="NZ_JAPTGG010000015.1"/>
</dbReference>
<feature type="domain" description="Soluble ligand binding" evidence="4">
    <location>
        <begin position="118"/>
        <end position="167"/>
    </location>
</feature>
<feature type="signal peptide" evidence="2">
    <location>
        <begin position="1"/>
        <end position="18"/>
    </location>
</feature>
<dbReference type="PANTHER" id="PTHR33619:SF3">
    <property type="entry name" value="POLYSACCHARIDE EXPORT PROTEIN GFCE-RELATED"/>
    <property type="match status" value="1"/>
</dbReference>
<dbReference type="GO" id="GO:0015159">
    <property type="term" value="F:polysaccharide transmembrane transporter activity"/>
    <property type="evidence" value="ECO:0007669"/>
    <property type="project" value="InterPro"/>
</dbReference>
<evidence type="ECO:0000259" key="4">
    <source>
        <dbReference type="Pfam" id="PF10531"/>
    </source>
</evidence>
<reference evidence="5 6" key="1">
    <citation type="submission" date="2022-12" db="EMBL/GenBank/DDBJ databases">
        <title>Dasania phycosphaerae sp. nov., isolated from particulate material of the south coast of Korea.</title>
        <authorList>
            <person name="Jiang Y."/>
        </authorList>
    </citation>
    <scope>NUCLEOTIDE SEQUENCE [LARGE SCALE GENOMIC DNA]</scope>
    <source>
        <strain evidence="5 6">GY-19</strain>
    </source>
</reference>
<evidence type="ECO:0000256" key="2">
    <source>
        <dbReference type="SAM" id="SignalP"/>
    </source>
</evidence>
<feature type="domain" description="Polysaccharide export protein N-terminal" evidence="3">
    <location>
        <begin position="36"/>
        <end position="108"/>
    </location>
</feature>
<dbReference type="Pfam" id="PF10531">
    <property type="entry name" value="SLBB"/>
    <property type="match status" value="1"/>
</dbReference>
<keyword evidence="1 2" id="KW-0732">Signal</keyword>
<dbReference type="Pfam" id="PF02563">
    <property type="entry name" value="Poly_export"/>
    <property type="match status" value="1"/>
</dbReference>
<dbReference type="PROSITE" id="PS51257">
    <property type="entry name" value="PROKAR_LIPOPROTEIN"/>
    <property type="match status" value="1"/>
</dbReference>
<organism evidence="5 6">
    <name type="scientific">Dasania phycosphaerae</name>
    <dbReference type="NCBI Taxonomy" id="2950436"/>
    <lineage>
        <taxon>Bacteria</taxon>
        <taxon>Pseudomonadati</taxon>
        <taxon>Pseudomonadota</taxon>
        <taxon>Gammaproteobacteria</taxon>
        <taxon>Cellvibrionales</taxon>
        <taxon>Spongiibacteraceae</taxon>
        <taxon>Dasania</taxon>
    </lineage>
</organism>
<evidence type="ECO:0000313" key="5">
    <source>
        <dbReference type="EMBL" id="MCZ0866674.1"/>
    </source>
</evidence>
<evidence type="ECO:0000313" key="6">
    <source>
        <dbReference type="Proteomes" id="UP001069090"/>
    </source>
</evidence>
<dbReference type="InterPro" id="IPR049712">
    <property type="entry name" value="Poly_export"/>
</dbReference>
<dbReference type="Proteomes" id="UP001069090">
    <property type="component" value="Unassembled WGS sequence"/>
</dbReference>
<dbReference type="NCBIfam" id="TIGR03027">
    <property type="entry name" value="pepcterm_export"/>
    <property type="match status" value="1"/>
</dbReference>
<sequence length="203" mass="22080">MFKKIMVSWLGLFLVACSSVEVSKEAPELSAGMLMKEYKIGVGDLLQVSVWRNPDLSISVPVRPDGKISVPLVGDVVAAGRTSPELSQELAKGIGSFVRNPEVTVIVTDPRSANYLQRVRVTGSVKQPQSLGYQQGMTVMDVVLQAGGVTPFGVANGALLYRQTEHGLKVYPVYLEDILEEGKLETNYELAPSDILTVPERVF</sequence>
<dbReference type="InterPro" id="IPR003715">
    <property type="entry name" value="Poly_export_N"/>
</dbReference>
<dbReference type="Gene3D" id="3.10.560.10">
    <property type="entry name" value="Outer membrane lipoprotein wza domain like"/>
    <property type="match status" value="1"/>
</dbReference>
<dbReference type="PANTHER" id="PTHR33619">
    <property type="entry name" value="POLYSACCHARIDE EXPORT PROTEIN GFCE-RELATED"/>
    <property type="match status" value="1"/>
</dbReference>
<dbReference type="AlphaFoldDB" id="A0A9J6RQN7"/>
<dbReference type="Gene3D" id="3.30.1950.10">
    <property type="entry name" value="wza like domain"/>
    <property type="match status" value="1"/>
</dbReference>
<gene>
    <name evidence="5" type="ORF">O0V09_15790</name>
</gene>
<comment type="caution">
    <text evidence="5">The sequence shown here is derived from an EMBL/GenBank/DDBJ whole genome shotgun (WGS) entry which is preliminary data.</text>
</comment>
<evidence type="ECO:0000256" key="1">
    <source>
        <dbReference type="ARBA" id="ARBA00022729"/>
    </source>
</evidence>
<accession>A0A9J6RQN7</accession>
<dbReference type="EMBL" id="JAPTGG010000015">
    <property type="protein sequence ID" value="MCZ0866674.1"/>
    <property type="molecule type" value="Genomic_DNA"/>
</dbReference>